<keyword evidence="2" id="KW-1185">Reference proteome</keyword>
<sequence length="1028" mass="114688">MTPTHFDKDRRKFLVQMVLGSMAASLPLSLLESCKKDQLPLIEGSGMVPFKIWEELLIALESSPDFHPGRIRRLVKAKDPEALFNYVRDEIVLIPSSPDLRYEGKAMKHGIPGVMRTGKATLREKAELLTQLFQEIGMEAEVIMESCDLTEEQLIDCYLRDYETDFAPNISDAQFERWFDQLEVSDEKVDLHEEIDQEAAKLSKDILKNVAWEDQVEKQKIRWAESQVATVKFKQDGQEKYAHLLDPKVDFGQLRNPSAKTYSGGLTSISKDKIKLELIGRHSRDPREKISLLKGEWELLDLLGKQVNIAFLKDLTISEISTKSINQISFFTPSFSLQGVDAERSFLEENSFLGEPITIEGDQIAINPEKGPTLEEILKNAPSATVSDVASLECKAKAFSFPRVRLEVFAKDKTGKPVEGLQTTDFLVKEDGQTVQAILRNNQLKPKILILSDSSLSMPHTYRGTYMKAFNTRLEEGVRQKYPAAEVKFWSTTSALYSSLLKASQENVDLILYCTDGHNSDKLNEEDAVIYATGAPALILDVEENQSESFGHMARLTGGEVLPAKDQEVVLQRLIAYVEQMEIPPYILEFNSSSRSEHMAKVELQKSSLTAEAPYEFGAAHPAEGGLISLHLKVSMGYRYSWTKVLAGADEIQIEKLVYNKRGLKKSFREMRNEVRGFLLGGAQLYIESEGPTMATALTDVLKAQLSNRKWGEAFMSGQLKEAKEEFEKGSAKLSGSMLSLLTQPKDTNPSKGLTFVAGYRFALVKTLWPVEDQAGSNSYDYFLSSNYRTLGKDPKEEFKKTAAITAQLALREHILFKNSTYSSLEKSSLISNIGLNEIEDKEKAQSLQKRISTSGMRKRLFPNKQYTVFDQNLSSLAYWQINPKSGELYGMLFDGTGGGKNPIPMDPQFEEGMSIMMNIVGILERIVTIASAGRATMFANPAAGVSLAIVAKYGVTLAKIYGIVTQTIVVMDTAGMDDRIKRELQILACEVYKEIVFAMFGNAGAVFAGLESLIGMMSNSKSPFSCG</sequence>
<gene>
    <name evidence="1" type="ORF">BST99_10285</name>
</gene>
<dbReference type="Proteomes" id="UP000239366">
    <property type="component" value="Unassembled WGS sequence"/>
</dbReference>
<name>A0A2S7T902_9FLAO</name>
<evidence type="ECO:0000313" key="1">
    <source>
        <dbReference type="EMBL" id="PQJ16061.1"/>
    </source>
</evidence>
<dbReference type="AlphaFoldDB" id="A0A2S7T902"/>
<dbReference type="EMBL" id="MQVX01000001">
    <property type="protein sequence ID" value="PQJ16061.1"/>
    <property type="molecule type" value="Genomic_DNA"/>
</dbReference>
<reference evidence="2" key="1">
    <citation type="submission" date="2016-11" db="EMBL/GenBank/DDBJ databases">
        <title>Trade-off between light-utilization and light-protection in marine flavobacteria.</title>
        <authorList>
            <person name="Kumagai Y."/>
            <person name="Yoshizawa S."/>
            <person name="Kogure K."/>
        </authorList>
    </citation>
    <scope>NUCLEOTIDE SEQUENCE [LARGE SCALE GENOMIC DNA]</scope>
    <source>
        <strain evidence="2">SG-18</strain>
    </source>
</reference>
<dbReference type="OrthoDB" id="812134at2"/>
<protein>
    <submittedName>
        <fullName evidence="1">Uncharacterized protein</fullName>
    </submittedName>
</protein>
<comment type="caution">
    <text evidence="1">The sequence shown here is derived from an EMBL/GenBank/DDBJ whole genome shotgun (WGS) entry which is preliminary data.</text>
</comment>
<proteinExistence type="predicted"/>
<evidence type="ECO:0000313" key="2">
    <source>
        <dbReference type="Proteomes" id="UP000239366"/>
    </source>
</evidence>
<accession>A0A2S7T902</accession>
<organism evidence="1 2">
    <name type="scientific">Aureicoccus marinus</name>
    <dbReference type="NCBI Taxonomy" id="754435"/>
    <lineage>
        <taxon>Bacteria</taxon>
        <taxon>Pseudomonadati</taxon>
        <taxon>Bacteroidota</taxon>
        <taxon>Flavobacteriia</taxon>
        <taxon>Flavobacteriales</taxon>
        <taxon>Flavobacteriaceae</taxon>
        <taxon>Aureicoccus</taxon>
    </lineage>
</organism>
<dbReference type="RefSeq" id="WP_105001730.1">
    <property type="nucleotide sequence ID" value="NZ_MQVX01000001.1"/>
</dbReference>